<keyword evidence="5" id="KW-1185">Reference proteome</keyword>
<dbReference type="PANTHER" id="PTHR12706:SF30">
    <property type="entry name" value="PROTEIN STRAWBERRY NOTCH-RELATED"/>
    <property type="match status" value="1"/>
</dbReference>
<evidence type="ECO:0000259" key="3">
    <source>
        <dbReference type="Pfam" id="PF13872"/>
    </source>
</evidence>
<dbReference type="InterPro" id="IPR026937">
    <property type="entry name" value="SBNO_Helicase_C_dom"/>
</dbReference>
<dbReference type="PANTHER" id="PTHR12706">
    <property type="entry name" value="STRAWBERRY NOTCH-RELATED"/>
    <property type="match status" value="1"/>
</dbReference>
<feature type="domain" description="Strawberry notch helicase C" evidence="2">
    <location>
        <begin position="877"/>
        <end position="1131"/>
    </location>
</feature>
<sequence length="1406" mass="153804">MTNLSDAATAAERRATTLLVERLRSVDRITRADLNAAMVAGFGGTDADGLWTQRDSFEILEHALAHHLQFGPYPLRSLADVGAACDLLDRLPTQTVRSEEQIEWQQFSTPVDLAALAVVLAAIEPGDVILEPSAGNGLLIAHCRDHAGLQLNEYAAPRRARLRHAFPDAVITGHDGATINSTLADAPRPSIVLMNPPFSRSVGLGADSHAAVRHLQAALRRLQPGGRLVAVMPDWFGPNARMRDLFETTLRDVSVRTSVRLEKCYLKHGTSIAVRLFVIDKVGGGAVQATIQRGSIRELLGALTVPERSAITTALPPTPKRSSSLSLFRAVKSTRAAPRPYHAPVRNNILPVGYTALDAPAPLLDQVGVYLPYRPSRIVFEAAGEHPTALVESVAMGSIAAPIPDYVPHLPERTVSERLLSASQLETVVYAGHAWSQFLPGRFTPSKEGVGLDEAEGGRVYRKGYFLGDGTGAGKGRQVAACILDNWLQGRRRNIWVSKNETLLEDARRDWTALGGLAADIQPLSNWKIDQPIALEQGVLFVTYPTLRSARGDHSRLKQIIDWAGDDFEGVIGYDEAHEMGGVAGGEGALGPKEGSQQGICGVLLQNNLPGARVLYASATGASDVNNLAYAVRLGLWGPETAFTNREQFITGIRKGGIAAMELVARDLKALGLYTARALSFVGVEYEILRHELTPDQIAIYDSYADAWAIIHRNMERALELTSVVDGLANATLNSGAKASARSRFESTKQRFFGQLLLSMKLPTVIAAIRAHVSDGQSVVLQLVTTAESILNRRLGDLNPEERADLEIDLSPREYIIDYLERAFPTRQMQIFKDDTGTPRSLPMTDEHGNPVYNPEAEAARAELIEKLCAMPPIMSALDALLEHFGHETVAEVTGRTKRLITASDGRQKLESRSARTSQAEAAAFQAGRKRILVFSDAGGTGRSYHASLDAANQEQRVHLLLEPGWRADRAIQGLGRTHRTHQAATPLFRPVTTDCKGELRFTSTIARRLDSLGALTRGQRQTGGQGLFDPADNLESEYACAALLSWFDLLAAGKLASTSLDEFQHRTGLELVDKDGVLKDEMPPIQRWLNRILALPIALQNSIFDEFLALIETRVSAARDAGRLDVGVETILVDRATLIDDIILRTDPLTGATSHLLTIEIARRRNPVTLERILRIADGDASARFMINRKSGKSALRTRARALMEEKEGTPIPRVEMMRPTRNEYMREDDLYESSWEEVTRETFSTTWAGEVEAARQAVDSETIRLATGLLLPIWSALPSDHLAVNRIVDGEGRSWLGRLVFDDHVPPLFARLGIDRAEALPADAVVKAVTAGRSIDVSQPFPLTIKRSLVNGSPRIELVGCPHDRLPWLKSIGCFTEVIQYRTRVFVPVPSAETVLSGLFEEPS</sequence>
<dbReference type="OrthoDB" id="270332at2"/>
<feature type="domain" description="Strawberry notch AAA" evidence="3">
    <location>
        <begin position="385"/>
        <end position="702"/>
    </location>
</feature>
<evidence type="ECO:0000259" key="2">
    <source>
        <dbReference type="Pfam" id="PF13871"/>
    </source>
</evidence>
<proteinExistence type="inferred from homology"/>
<dbReference type="InterPro" id="IPR029063">
    <property type="entry name" value="SAM-dependent_MTases_sf"/>
</dbReference>
<dbReference type="Gene3D" id="3.40.50.150">
    <property type="entry name" value="Vaccinia Virus protein VP39"/>
    <property type="match status" value="1"/>
</dbReference>
<accession>A0A239IGE7</accession>
<dbReference type="SUPFAM" id="SSF52540">
    <property type="entry name" value="P-loop containing nucleoside triphosphate hydrolases"/>
    <property type="match status" value="1"/>
</dbReference>
<protein>
    <submittedName>
        <fullName evidence="4">C-terminal domain on Strawberry notch homologue</fullName>
    </submittedName>
</protein>
<evidence type="ECO:0000313" key="5">
    <source>
        <dbReference type="Proteomes" id="UP000198281"/>
    </source>
</evidence>
<gene>
    <name evidence="4" type="ORF">SAMN06295912_12346</name>
</gene>
<dbReference type="EMBL" id="FZOS01000023">
    <property type="protein sequence ID" value="SNS91474.1"/>
    <property type="molecule type" value="Genomic_DNA"/>
</dbReference>
<dbReference type="InterPro" id="IPR027417">
    <property type="entry name" value="P-loop_NTPase"/>
</dbReference>
<dbReference type="Gene3D" id="3.40.50.300">
    <property type="entry name" value="P-loop containing nucleotide triphosphate hydrolases"/>
    <property type="match status" value="1"/>
</dbReference>
<dbReference type="PRINTS" id="PR00507">
    <property type="entry name" value="N12N6MTFRASE"/>
</dbReference>
<comment type="similarity">
    <text evidence="1">Belongs to the SBNO family.</text>
</comment>
<evidence type="ECO:0000313" key="4">
    <source>
        <dbReference type="EMBL" id="SNS91474.1"/>
    </source>
</evidence>
<organism evidence="4 5">
    <name type="scientific">Edaphosphingomonas laterariae</name>
    <dbReference type="NCBI Taxonomy" id="861865"/>
    <lineage>
        <taxon>Bacteria</taxon>
        <taxon>Pseudomonadati</taxon>
        <taxon>Pseudomonadota</taxon>
        <taxon>Alphaproteobacteria</taxon>
        <taxon>Sphingomonadales</taxon>
        <taxon>Rhizorhabdaceae</taxon>
        <taxon>Edaphosphingomonas</taxon>
    </lineage>
</organism>
<dbReference type="RefSeq" id="WP_089220672.1">
    <property type="nucleotide sequence ID" value="NZ_FZOS01000023.1"/>
</dbReference>
<evidence type="ECO:0000256" key="1">
    <source>
        <dbReference type="ARBA" id="ARBA00006992"/>
    </source>
</evidence>
<dbReference type="GO" id="GO:0006355">
    <property type="term" value="P:regulation of DNA-templated transcription"/>
    <property type="evidence" value="ECO:0007669"/>
    <property type="project" value="InterPro"/>
</dbReference>
<reference evidence="5" key="1">
    <citation type="submission" date="2017-06" db="EMBL/GenBank/DDBJ databases">
        <authorList>
            <person name="Varghese N."/>
            <person name="Submissions S."/>
        </authorList>
    </citation>
    <scope>NUCLEOTIDE SEQUENCE [LARGE SCALE GENOMIC DNA]</scope>
    <source>
        <strain evidence="5">LNB2</strain>
    </source>
</reference>
<dbReference type="Pfam" id="PF13871">
    <property type="entry name" value="Helicase_C_4"/>
    <property type="match status" value="1"/>
</dbReference>
<dbReference type="Proteomes" id="UP000198281">
    <property type="component" value="Unassembled WGS sequence"/>
</dbReference>
<name>A0A239IGE7_9SPHN</name>
<dbReference type="InterPro" id="IPR039187">
    <property type="entry name" value="SNO_AAA"/>
</dbReference>
<dbReference type="InterPro" id="IPR026741">
    <property type="entry name" value="SNO"/>
</dbReference>
<dbReference type="Pfam" id="PF13872">
    <property type="entry name" value="AAA_34"/>
    <property type="match status" value="1"/>
</dbReference>
<dbReference type="SUPFAM" id="SSF53335">
    <property type="entry name" value="S-adenosyl-L-methionine-dependent methyltransferases"/>
    <property type="match status" value="1"/>
</dbReference>